<gene>
    <name evidence="2" type="ORF">HINF_LOCUS24277</name>
    <name evidence="1" type="ORF">HINF_LOCUS26407</name>
</gene>
<dbReference type="Proteomes" id="UP001642409">
    <property type="component" value="Unassembled WGS sequence"/>
</dbReference>
<dbReference type="EMBL" id="CATOUU010000656">
    <property type="protein sequence ID" value="CAI9938762.1"/>
    <property type="molecule type" value="Genomic_DNA"/>
</dbReference>
<dbReference type="EMBL" id="CAXDID020000070">
    <property type="protein sequence ID" value="CAL6014443.1"/>
    <property type="molecule type" value="Genomic_DNA"/>
</dbReference>
<proteinExistence type="predicted"/>
<accession>A0AA86PPK7</accession>
<sequence>MPTFSMFTLASKQLLSVNFPEDSATNFVSALTAIREKMLFVTESLFGAKDLHTIYTANGSLDVFRVQQVIIQQFLSFKSPFSRNYAEFNYLLYVMQASEKFQRILAQNQSADLSDQFQASKSIRHDLELLFLNTTLYNASSEALLQQELTRNAVMAFQFSESGELYGLALQPGISVGTFASSKQDFARELNALRILSKESTKICIPSIQPTAFLTVKKTPFCTFLLAADQDIQPVQCKNSNMIVMSQQFQFTVGKEEVKQIFVFNLSRFQMKKMTELPFVWDQLVFEKYQNESFFNANKPRKHCQINNMIILEENNLVLIAIVGKLVDQAEFEKRAWQLMQGVIWADL</sequence>
<name>A0AA86PPK7_9EUKA</name>
<keyword evidence="3" id="KW-1185">Reference proteome</keyword>
<comment type="caution">
    <text evidence="1">The sequence shown here is derived from an EMBL/GenBank/DDBJ whole genome shotgun (WGS) entry which is preliminary data.</text>
</comment>
<reference evidence="1" key="1">
    <citation type="submission" date="2023-06" db="EMBL/GenBank/DDBJ databases">
        <authorList>
            <person name="Kurt Z."/>
        </authorList>
    </citation>
    <scope>NUCLEOTIDE SEQUENCE</scope>
</reference>
<evidence type="ECO:0000313" key="1">
    <source>
        <dbReference type="EMBL" id="CAI9938762.1"/>
    </source>
</evidence>
<reference evidence="2 3" key="2">
    <citation type="submission" date="2024-07" db="EMBL/GenBank/DDBJ databases">
        <authorList>
            <person name="Akdeniz Z."/>
        </authorList>
    </citation>
    <scope>NUCLEOTIDE SEQUENCE [LARGE SCALE GENOMIC DNA]</scope>
</reference>
<organism evidence="1">
    <name type="scientific">Hexamita inflata</name>
    <dbReference type="NCBI Taxonomy" id="28002"/>
    <lineage>
        <taxon>Eukaryota</taxon>
        <taxon>Metamonada</taxon>
        <taxon>Diplomonadida</taxon>
        <taxon>Hexamitidae</taxon>
        <taxon>Hexamitinae</taxon>
        <taxon>Hexamita</taxon>
    </lineage>
</organism>
<protein>
    <submittedName>
        <fullName evidence="2">Hypothetical_protein</fullName>
    </submittedName>
</protein>
<dbReference type="AlphaFoldDB" id="A0AA86PPK7"/>
<evidence type="ECO:0000313" key="3">
    <source>
        <dbReference type="Proteomes" id="UP001642409"/>
    </source>
</evidence>
<evidence type="ECO:0000313" key="2">
    <source>
        <dbReference type="EMBL" id="CAL6014443.1"/>
    </source>
</evidence>